<dbReference type="FunFam" id="3.40.1490.10:FF:000001">
    <property type="entry name" value="Peptidyl-tRNA hydrolase 2"/>
    <property type="match status" value="1"/>
</dbReference>
<dbReference type="AlphaFoldDB" id="A0A3G2S7W5"/>
<dbReference type="NCBIfam" id="TIGR00283">
    <property type="entry name" value="arch_pth2"/>
    <property type="match status" value="1"/>
</dbReference>
<evidence type="ECO:0000313" key="5">
    <source>
        <dbReference type="EMBL" id="AYO43412.1"/>
    </source>
</evidence>
<evidence type="ECO:0000256" key="4">
    <source>
        <dbReference type="ARBA" id="ARBA00048707"/>
    </source>
</evidence>
<evidence type="ECO:0000256" key="2">
    <source>
        <dbReference type="ARBA" id="ARBA00022801"/>
    </source>
</evidence>
<dbReference type="VEuPathDB" id="FungiDB:DNF11_2462"/>
<dbReference type="Gene3D" id="3.40.1490.10">
    <property type="entry name" value="Bit1"/>
    <property type="match status" value="1"/>
</dbReference>
<name>A0A3G2S7W5_MALR7</name>
<proteinExistence type="inferred from homology"/>
<protein>
    <recommendedName>
        <fullName evidence="1">peptidyl-tRNA hydrolase</fullName>
        <ecNumber evidence="1">3.1.1.29</ecNumber>
    </recommendedName>
</protein>
<organism evidence="5 6">
    <name type="scientific">Malassezia restricta (strain ATCC 96810 / NBRC 103918 / CBS 7877)</name>
    <name type="common">Seborrheic dermatitis infection agent</name>
    <dbReference type="NCBI Taxonomy" id="425264"/>
    <lineage>
        <taxon>Eukaryota</taxon>
        <taxon>Fungi</taxon>
        <taxon>Dikarya</taxon>
        <taxon>Basidiomycota</taxon>
        <taxon>Ustilaginomycotina</taxon>
        <taxon>Malasseziomycetes</taxon>
        <taxon>Malasseziales</taxon>
        <taxon>Malasseziaceae</taxon>
        <taxon>Malassezia</taxon>
    </lineage>
</organism>
<dbReference type="STRING" id="425264.A0A3G2S7W5"/>
<dbReference type="Proteomes" id="UP000269793">
    <property type="component" value="Chromosome IV"/>
</dbReference>
<sequence length="170" mass="18609">MYALGATLFLAGFASGYIARWWRHGCMNGEDDDLSDIDENDAVHEGDTSDALPEECKMVLGVRMDLKMDKGKIAAQCGHATLGSYRSALRLCPEYVRTWQKLGQTKIAIKIPDEEHLLQVRDAARKLGIPAQIIQDAGRTQVAPGSKTVIGIGPAPNSLIDQLTRSFKLL</sequence>
<comment type="similarity">
    <text evidence="3">Belongs to the PTH2 family.</text>
</comment>
<dbReference type="GO" id="GO:0004045">
    <property type="term" value="F:peptidyl-tRNA hydrolase activity"/>
    <property type="evidence" value="ECO:0007669"/>
    <property type="project" value="UniProtKB-EC"/>
</dbReference>
<gene>
    <name evidence="5" type="primary">PTRH2</name>
    <name evidence="5" type="ORF">DNF11_2462</name>
</gene>
<dbReference type="SUPFAM" id="SSF102462">
    <property type="entry name" value="Peptidyl-tRNA hydrolase II"/>
    <property type="match status" value="1"/>
</dbReference>
<dbReference type="OrthoDB" id="1733656at2759"/>
<dbReference type="InterPro" id="IPR023476">
    <property type="entry name" value="Pep_tRNA_hydro_II_dom_sf"/>
</dbReference>
<dbReference type="PANTHER" id="PTHR12649:SF11">
    <property type="entry name" value="PEPTIDYL-TRNA HYDROLASE 2, MITOCHONDRIAL"/>
    <property type="match status" value="1"/>
</dbReference>
<evidence type="ECO:0000256" key="3">
    <source>
        <dbReference type="ARBA" id="ARBA00038050"/>
    </source>
</evidence>
<dbReference type="EMBL" id="CP033151">
    <property type="protein sequence ID" value="AYO43412.1"/>
    <property type="molecule type" value="Genomic_DNA"/>
</dbReference>
<dbReference type="PANTHER" id="PTHR12649">
    <property type="entry name" value="PEPTIDYL-TRNA HYDROLASE 2"/>
    <property type="match status" value="1"/>
</dbReference>
<dbReference type="GO" id="GO:0005829">
    <property type="term" value="C:cytosol"/>
    <property type="evidence" value="ECO:0007669"/>
    <property type="project" value="TreeGrafter"/>
</dbReference>
<keyword evidence="6" id="KW-1185">Reference proteome</keyword>
<dbReference type="Pfam" id="PF01981">
    <property type="entry name" value="PTH2"/>
    <property type="match status" value="1"/>
</dbReference>
<keyword evidence="2 5" id="KW-0378">Hydrolase</keyword>
<comment type="catalytic activity">
    <reaction evidence="4">
        <text>an N-acyl-L-alpha-aminoacyl-tRNA + H2O = an N-acyl-L-amino acid + a tRNA + H(+)</text>
        <dbReference type="Rhea" id="RHEA:54448"/>
        <dbReference type="Rhea" id="RHEA-COMP:10123"/>
        <dbReference type="Rhea" id="RHEA-COMP:13883"/>
        <dbReference type="ChEBI" id="CHEBI:15377"/>
        <dbReference type="ChEBI" id="CHEBI:15378"/>
        <dbReference type="ChEBI" id="CHEBI:59874"/>
        <dbReference type="ChEBI" id="CHEBI:78442"/>
        <dbReference type="ChEBI" id="CHEBI:138191"/>
        <dbReference type="EC" id="3.1.1.29"/>
    </reaction>
</comment>
<evidence type="ECO:0000256" key="1">
    <source>
        <dbReference type="ARBA" id="ARBA00013260"/>
    </source>
</evidence>
<dbReference type="EC" id="3.1.1.29" evidence="1"/>
<dbReference type="InterPro" id="IPR002833">
    <property type="entry name" value="PTH2"/>
</dbReference>
<evidence type="ECO:0000313" key="6">
    <source>
        <dbReference type="Proteomes" id="UP000269793"/>
    </source>
</evidence>
<reference evidence="5 6" key="1">
    <citation type="submission" date="2018-10" db="EMBL/GenBank/DDBJ databases">
        <title>Complete genome sequence of Malassezia restricta CBS 7877.</title>
        <authorList>
            <person name="Morand S.C."/>
            <person name="Bertignac M."/>
            <person name="Iltis A."/>
            <person name="Kolder I."/>
            <person name="Pirovano W."/>
            <person name="Jourdain R."/>
            <person name="Clavaud C."/>
        </authorList>
    </citation>
    <scope>NUCLEOTIDE SEQUENCE [LARGE SCALE GENOMIC DNA]</scope>
    <source>
        <strain evidence="5 6">CBS 7877</strain>
    </source>
</reference>
<dbReference type="CDD" id="cd02430">
    <property type="entry name" value="PTH2"/>
    <property type="match status" value="1"/>
</dbReference>
<accession>A0A3G2S7W5</accession>